<comment type="cofactor">
    <cofactor evidence="1">
        <name>Mg(2+)</name>
        <dbReference type="ChEBI" id="CHEBI:18420"/>
    </cofactor>
</comment>
<name>A0A7Z0QRG8_9GAMM</name>
<dbReference type="CDD" id="cd01948">
    <property type="entry name" value="EAL"/>
    <property type="match status" value="1"/>
</dbReference>
<dbReference type="InterPro" id="IPR013655">
    <property type="entry name" value="PAS_fold_3"/>
</dbReference>
<dbReference type="SMART" id="SM00086">
    <property type="entry name" value="PAC"/>
    <property type="match status" value="2"/>
</dbReference>
<dbReference type="PROSITE" id="PS50887">
    <property type="entry name" value="GGDEF"/>
    <property type="match status" value="1"/>
</dbReference>
<dbReference type="Proteomes" id="UP000589896">
    <property type="component" value="Unassembled WGS sequence"/>
</dbReference>
<dbReference type="Gene3D" id="3.30.70.270">
    <property type="match status" value="1"/>
</dbReference>
<proteinExistence type="predicted"/>
<evidence type="ECO:0000259" key="8">
    <source>
        <dbReference type="PROSITE" id="PS50887"/>
    </source>
</evidence>
<dbReference type="PROSITE" id="PS50113">
    <property type="entry name" value="PAC"/>
    <property type="match status" value="1"/>
</dbReference>
<sequence length="650" mass="72094">MPAESLIHPDDLPMARDALARYLADTDSRYQIQLRVTDGQAGWVWMRVRGRVVERDGQGAVLRIAGTSLNITGTRAAERDRKIAAEVLRSMSEAVAVIDADFCFVSVNPAFQRMTGYSESDVAGLNADLLDSDQHDAAFHAHIRAQAARTGEWSGELWQRRKDGEEFFAAVELRTVHDADLGTRLHVVVLNDITQHKRTEQELRYLANFDTLTSLPNRSLLSERLSRAIIRAQREDKRIAVLFLDLDRFKDVNDSLGHAAGDRILRATATRLQQTVGAHQTVARLGGDEFTIVIEDLEHTHDAERIAREIITAFEAPLLLEDRREITISPSIGISLYPDHSQVPTELLKQADTAMYQAKAAGRRTFMRYDDNMDVAVRQRATLSSALRKVLDRGELRLVFQPRLSLATSRVTGVEALLRWSSPEHGDIPPNDFIPLAEESGLILEIGEWVLREACLVLGRWRQHGLDALTVSVNVSVLQLLRGDFPDVVRRVLADTGIPPGLLELELTESVLMANAEQTAAKLHAFRQLGVALAIDDFGTGYSSLAYLKRLPITTIKIDKAFVDGLPNDTEDAAITSTVIAMGHSLGLNVVAEGVETEAQMRFLAGRGCDEIQGFWVAQPLDALQCLAFIRNWRPDTPARPAPVRVATLP</sequence>
<dbReference type="InterPro" id="IPR000014">
    <property type="entry name" value="PAS"/>
</dbReference>
<dbReference type="NCBIfam" id="TIGR00254">
    <property type="entry name" value="GGDEF"/>
    <property type="match status" value="1"/>
</dbReference>
<feature type="domain" description="PAS" evidence="5">
    <location>
        <begin position="80"/>
        <end position="136"/>
    </location>
</feature>
<evidence type="ECO:0000259" key="7">
    <source>
        <dbReference type="PROSITE" id="PS50883"/>
    </source>
</evidence>
<keyword evidence="10" id="KW-1185">Reference proteome</keyword>
<dbReference type="InterPro" id="IPR043128">
    <property type="entry name" value="Rev_trsase/Diguanyl_cyclase"/>
</dbReference>
<dbReference type="Pfam" id="PF08447">
    <property type="entry name" value="PAS_3"/>
    <property type="match status" value="1"/>
</dbReference>
<dbReference type="InterPro" id="IPR000160">
    <property type="entry name" value="GGDEF_dom"/>
</dbReference>
<dbReference type="SMART" id="SM00091">
    <property type="entry name" value="PAS"/>
    <property type="match status" value="1"/>
</dbReference>
<accession>A0A7Z0QRG8</accession>
<feature type="domain" description="EAL" evidence="7">
    <location>
        <begin position="380"/>
        <end position="634"/>
    </location>
</feature>
<comment type="catalytic activity">
    <reaction evidence="4">
        <text>3',3'-c-di-GMP + H2O = 5'-phosphoguanylyl(3'-&gt;5')guanosine + H(+)</text>
        <dbReference type="Rhea" id="RHEA:24902"/>
        <dbReference type="ChEBI" id="CHEBI:15377"/>
        <dbReference type="ChEBI" id="CHEBI:15378"/>
        <dbReference type="ChEBI" id="CHEBI:58754"/>
        <dbReference type="ChEBI" id="CHEBI:58805"/>
        <dbReference type="EC" id="3.1.4.52"/>
    </reaction>
    <physiologicalReaction direction="left-to-right" evidence="4">
        <dbReference type="Rhea" id="RHEA:24903"/>
    </physiologicalReaction>
</comment>
<evidence type="ECO:0000313" key="9">
    <source>
        <dbReference type="EMBL" id="NYZ62804.1"/>
    </source>
</evidence>
<dbReference type="PIRSF" id="PIRSF005925">
    <property type="entry name" value="Dos"/>
    <property type="match status" value="1"/>
</dbReference>
<evidence type="ECO:0000256" key="4">
    <source>
        <dbReference type="ARBA" id="ARBA00051114"/>
    </source>
</evidence>
<gene>
    <name evidence="9" type="ORF">H0E82_08505</name>
</gene>
<dbReference type="InterPro" id="IPR001610">
    <property type="entry name" value="PAC"/>
</dbReference>
<comment type="caution">
    <text evidence="9">The sequence shown here is derived from an EMBL/GenBank/DDBJ whole genome shotgun (WGS) entry which is preliminary data.</text>
</comment>
<evidence type="ECO:0000259" key="6">
    <source>
        <dbReference type="PROSITE" id="PS50113"/>
    </source>
</evidence>
<dbReference type="PROSITE" id="PS50883">
    <property type="entry name" value="EAL"/>
    <property type="match status" value="1"/>
</dbReference>
<dbReference type="SMART" id="SM00267">
    <property type="entry name" value="GGDEF"/>
    <property type="match status" value="1"/>
</dbReference>
<dbReference type="InterPro" id="IPR029787">
    <property type="entry name" value="Nucleotide_cyclase"/>
</dbReference>
<dbReference type="SUPFAM" id="SSF55073">
    <property type="entry name" value="Nucleotide cyclase"/>
    <property type="match status" value="1"/>
</dbReference>
<dbReference type="PROSITE" id="PS50112">
    <property type="entry name" value="PAS"/>
    <property type="match status" value="1"/>
</dbReference>
<dbReference type="InterPro" id="IPR001633">
    <property type="entry name" value="EAL_dom"/>
</dbReference>
<dbReference type="Pfam" id="PF13426">
    <property type="entry name" value="PAS_9"/>
    <property type="match status" value="1"/>
</dbReference>
<dbReference type="FunFam" id="3.20.20.450:FF:000001">
    <property type="entry name" value="Cyclic di-GMP phosphodiesterase yahA"/>
    <property type="match status" value="1"/>
</dbReference>
<dbReference type="InterPro" id="IPR052155">
    <property type="entry name" value="Biofilm_reg_signaling"/>
</dbReference>
<keyword evidence="3" id="KW-0973">c-di-GMP</keyword>
<evidence type="ECO:0000313" key="10">
    <source>
        <dbReference type="Proteomes" id="UP000589896"/>
    </source>
</evidence>
<evidence type="ECO:0000256" key="3">
    <source>
        <dbReference type="ARBA" id="ARBA00022636"/>
    </source>
</evidence>
<evidence type="ECO:0000256" key="2">
    <source>
        <dbReference type="ARBA" id="ARBA00012282"/>
    </source>
</evidence>
<dbReference type="SUPFAM" id="SSF55785">
    <property type="entry name" value="PYP-like sensor domain (PAS domain)"/>
    <property type="match status" value="2"/>
</dbReference>
<dbReference type="CDD" id="cd01949">
    <property type="entry name" value="GGDEF"/>
    <property type="match status" value="1"/>
</dbReference>
<dbReference type="Pfam" id="PF00990">
    <property type="entry name" value="GGDEF"/>
    <property type="match status" value="1"/>
</dbReference>
<dbReference type="InterPro" id="IPR035919">
    <property type="entry name" value="EAL_sf"/>
</dbReference>
<dbReference type="SUPFAM" id="SSF141868">
    <property type="entry name" value="EAL domain-like"/>
    <property type="match status" value="1"/>
</dbReference>
<dbReference type="InterPro" id="IPR000700">
    <property type="entry name" value="PAS-assoc_C"/>
</dbReference>
<dbReference type="InterPro" id="IPR012226">
    <property type="entry name" value="Diguanyl_cyclase/Pdiesterase"/>
</dbReference>
<dbReference type="Gene3D" id="3.30.450.20">
    <property type="entry name" value="PAS domain"/>
    <property type="match status" value="2"/>
</dbReference>
<feature type="domain" description="GGDEF" evidence="8">
    <location>
        <begin position="237"/>
        <end position="371"/>
    </location>
</feature>
<dbReference type="GO" id="GO:0071732">
    <property type="term" value="P:cellular response to nitric oxide"/>
    <property type="evidence" value="ECO:0007669"/>
    <property type="project" value="UniProtKB-ARBA"/>
</dbReference>
<protein>
    <recommendedName>
        <fullName evidence="2">cyclic-guanylate-specific phosphodiesterase</fullName>
        <ecNumber evidence="2">3.1.4.52</ecNumber>
    </recommendedName>
</protein>
<dbReference type="CDD" id="cd00130">
    <property type="entry name" value="PAS"/>
    <property type="match status" value="1"/>
</dbReference>
<dbReference type="EC" id="3.1.4.52" evidence="2"/>
<dbReference type="FunFam" id="3.30.70.270:FF:000001">
    <property type="entry name" value="Diguanylate cyclase domain protein"/>
    <property type="match status" value="1"/>
</dbReference>
<reference evidence="9 10" key="1">
    <citation type="submission" date="2020-07" db="EMBL/GenBank/DDBJ databases">
        <title>isolation of Luteimonas sp. SJ-16.</title>
        <authorList>
            <person name="Huang X.-X."/>
            <person name="Xu L."/>
            <person name="Sun J.-Q."/>
        </authorList>
    </citation>
    <scope>NUCLEOTIDE SEQUENCE [LARGE SCALE GENOMIC DNA]</scope>
    <source>
        <strain evidence="9 10">SJ-16</strain>
    </source>
</reference>
<organism evidence="9 10">
    <name type="scientific">Luteimonas deserti</name>
    <dbReference type="NCBI Taxonomy" id="2752306"/>
    <lineage>
        <taxon>Bacteria</taxon>
        <taxon>Pseudomonadati</taxon>
        <taxon>Pseudomonadota</taxon>
        <taxon>Gammaproteobacteria</taxon>
        <taxon>Lysobacterales</taxon>
        <taxon>Lysobacteraceae</taxon>
        <taxon>Luteimonas</taxon>
    </lineage>
</organism>
<evidence type="ECO:0000256" key="1">
    <source>
        <dbReference type="ARBA" id="ARBA00001946"/>
    </source>
</evidence>
<dbReference type="AlphaFoldDB" id="A0A7Z0QRG8"/>
<feature type="domain" description="PAC" evidence="6">
    <location>
        <begin position="153"/>
        <end position="205"/>
    </location>
</feature>
<dbReference type="PANTHER" id="PTHR44757">
    <property type="entry name" value="DIGUANYLATE CYCLASE DGCP"/>
    <property type="match status" value="1"/>
</dbReference>
<dbReference type="EMBL" id="JACCJZ010000016">
    <property type="protein sequence ID" value="NYZ62804.1"/>
    <property type="molecule type" value="Genomic_DNA"/>
</dbReference>
<dbReference type="InterPro" id="IPR035965">
    <property type="entry name" value="PAS-like_dom_sf"/>
</dbReference>
<dbReference type="PANTHER" id="PTHR44757:SF2">
    <property type="entry name" value="BIOFILM ARCHITECTURE MAINTENANCE PROTEIN MBAA"/>
    <property type="match status" value="1"/>
</dbReference>
<dbReference type="NCBIfam" id="TIGR00229">
    <property type="entry name" value="sensory_box"/>
    <property type="match status" value="1"/>
</dbReference>
<dbReference type="Pfam" id="PF00563">
    <property type="entry name" value="EAL"/>
    <property type="match status" value="1"/>
</dbReference>
<dbReference type="Gene3D" id="3.20.20.450">
    <property type="entry name" value="EAL domain"/>
    <property type="match status" value="1"/>
</dbReference>
<dbReference type="GO" id="GO:0071111">
    <property type="term" value="F:cyclic-guanylate-specific phosphodiesterase activity"/>
    <property type="evidence" value="ECO:0007669"/>
    <property type="project" value="UniProtKB-EC"/>
</dbReference>
<evidence type="ECO:0000259" key="5">
    <source>
        <dbReference type="PROSITE" id="PS50112"/>
    </source>
</evidence>
<dbReference type="SMART" id="SM00052">
    <property type="entry name" value="EAL"/>
    <property type="match status" value="1"/>
</dbReference>